<gene>
    <name evidence="1" type="ORF">H7I41_09110</name>
</gene>
<dbReference type="RefSeq" id="WP_264012276.1">
    <property type="nucleotide sequence ID" value="NZ_JACKSJ010000064.1"/>
</dbReference>
<reference evidence="1" key="1">
    <citation type="submission" date="2020-07" db="EMBL/GenBank/DDBJ databases">
        <authorList>
            <person name="Pettersson B.M.F."/>
            <person name="Behra P.R.K."/>
            <person name="Ramesh M."/>
            <person name="Das S."/>
            <person name="Dasgupta S."/>
            <person name="Kirsebom L.A."/>
        </authorList>
    </citation>
    <scope>NUCLEOTIDE SEQUENCE</scope>
    <source>
        <strain evidence="1">DSM 44615</strain>
    </source>
</reference>
<evidence type="ECO:0000313" key="2">
    <source>
        <dbReference type="Proteomes" id="UP001140293"/>
    </source>
</evidence>
<proteinExistence type="predicted"/>
<evidence type="ECO:0000313" key="1">
    <source>
        <dbReference type="EMBL" id="MCV7170078.1"/>
    </source>
</evidence>
<dbReference type="Proteomes" id="UP001140293">
    <property type="component" value="Unassembled WGS sequence"/>
</dbReference>
<dbReference type="EMBL" id="JACKSJ010000064">
    <property type="protein sequence ID" value="MCV7170078.1"/>
    <property type="molecule type" value="Genomic_DNA"/>
</dbReference>
<name>A0A9X2Y8U6_9MYCO</name>
<reference evidence="1" key="2">
    <citation type="journal article" date="2022" name="BMC Genomics">
        <title>Comparative genome analysis of mycobacteria focusing on tRNA and non-coding RNA.</title>
        <authorList>
            <person name="Behra P.R.K."/>
            <person name="Pettersson B.M.F."/>
            <person name="Ramesh M."/>
            <person name="Das S."/>
            <person name="Dasgupta S."/>
            <person name="Kirsebom L.A."/>
        </authorList>
    </citation>
    <scope>NUCLEOTIDE SEQUENCE</scope>
    <source>
        <strain evidence="1">DSM 44615</strain>
    </source>
</reference>
<keyword evidence="2" id="KW-1185">Reference proteome</keyword>
<sequence length="178" mass="19595">MADDGRWLAYLYETHPPDQLRRWAPSLRYFRFCRAFGGHAGDGDSLRAAIRATTEAEVRTVLAGLGLDATAVADDAPRPVPGVGYRGDAYAGLPRRIDHLPHLAQPGHVDIGGVRAFVWVRATRVEMSLHDGGEVTRKVVDSALRIEPHLAPFAAGVLDPPLDDPHCVCPKYHPHLWR</sequence>
<protein>
    <submittedName>
        <fullName evidence="1">Uncharacterized protein</fullName>
    </submittedName>
</protein>
<organism evidence="1 2">
    <name type="scientific">[Mycobacterium] manitobense</name>
    <dbReference type="NCBI Taxonomy" id="190147"/>
    <lineage>
        <taxon>Bacteria</taxon>
        <taxon>Bacillati</taxon>
        <taxon>Actinomycetota</taxon>
        <taxon>Actinomycetes</taxon>
        <taxon>Mycobacteriales</taxon>
        <taxon>Mycobacteriaceae</taxon>
        <taxon>Mycolicibacterium</taxon>
    </lineage>
</organism>
<accession>A0A9X2Y8U6</accession>
<dbReference type="AlphaFoldDB" id="A0A9X2Y8U6"/>
<comment type="caution">
    <text evidence="1">The sequence shown here is derived from an EMBL/GenBank/DDBJ whole genome shotgun (WGS) entry which is preliminary data.</text>
</comment>